<name>A0A2P2N045_RHIMU</name>
<sequence length="67" mass="7328">MDGTTFTELGTKPLYNAPKPSSRTVFLNASIMPVYSSGALLLPSLVRMEAASFHPTICIRRRITSRG</sequence>
<evidence type="ECO:0000256" key="1">
    <source>
        <dbReference type="SAM" id="Phobius"/>
    </source>
</evidence>
<proteinExistence type="predicted"/>
<evidence type="ECO:0000313" key="2">
    <source>
        <dbReference type="EMBL" id="MBX35843.1"/>
    </source>
</evidence>
<keyword evidence="1" id="KW-0472">Membrane</keyword>
<reference evidence="2" key="1">
    <citation type="submission" date="2018-02" db="EMBL/GenBank/DDBJ databases">
        <title>Rhizophora mucronata_Transcriptome.</title>
        <authorList>
            <person name="Meera S.P."/>
            <person name="Sreeshan A."/>
            <person name="Augustine A."/>
        </authorList>
    </citation>
    <scope>NUCLEOTIDE SEQUENCE</scope>
    <source>
        <tissue evidence="2">Leaf</tissue>
    </source>
</reference>
<dbReference type="EMBL" id="GGEC01055359">
    <property type="protein sequence ID" value="MBX35843.1"/>
    <property type="molecule type" value="Transcribed_RNA"/>
</dbReference>
<feature type="transmembrane region" description="Helical" evidence="1">
    <location>
        <begin position="25"/>
        <end position="46"/>
    </location>
</feature>
<accession>A0A2P2N045</accession>
<protein>
    <submittedName>
        <fullName evidence="2">Uncharacterized protein</fullName>
    </submittedName>
</protein>
<organism evidence="2">
    <name type="scientific">Rhizophora mucronata</name>
    <name type="common">Asiatic mangrove</name>
    <dbReference type="NCBI Taxonomy" id="61149"/>
    <lineage>
        <taxon>Eukaryota</taxon>
        <taxon>Viridiplantae</taxon>
        <taxon>Streptophyta</taxon>
        <taxon>Embryophyta</taxon>
        <taxon>Tracheophyta</taxon>
        <taxon>Spermatophyta</taxon>
        <taxon>Magnoliopsida</taxon>
        <taxon>eudicotyledons</taxon>
        <taxon>Gunneridae</taxon>
        <taxon>Pentapetalae</taxon>
        <taxon>rosids</taxon>
        <taxon>fabids</taxon>
        <taxon>Malpighiales</taxon>
        <taxon>Rhizophoraceae</taxon>
        <taxon>Rhizophora</taxon>
    </lineage>
</organism>
<keyword evidence="1" id="KW-0812">Transmembrane</keyword>
<keyword evidence="1" id="KW-1133">Transmembrane helix</keyword>
<dbReference type="AlphaFoldDB" id="A0A2P2N045"/>